<keyword evidence="2 5" id="KW-0812">Transmembrane</keyword>
<keyword evidence="4 5" id="KW-0472">Membrane</keyword>
<evidence type="ECO:0000256" key="4">
    <source>
        <dbReference type="ARBA" id="ARBA00023136"/>
    </source>
</evidence>
<reference evidence="7 8" key="1">
    <citation type="journal article" date="2024" name="Nat. Commun.">
        <title>Phylogenomics reveals the evolutionary origins of lichenization in chlorophyte algae.</title>
        <authorList>
            <person name="Puginier C."/>
            <person name="Libourel C."/>
            <person name="Otte J."/>
            <person name="Skaloud P."/>
            <person name="Haon M."/>
            <person name="Grisel S."/>
            <person name="Petersen M."/>
            <person name="Berrin J.G."/>
            <person name="Delaux P.M."/>
            <person name="Dal Grande F."/>
            <person name="Keller J."/>
        </authorList>
    </citation>
    <scope>NUCLEOTIDE SEQUENCE [LARGE SCALE GENOMIC DNA]</scope>
    <source>
        <strain evidence="7 8">SAG 245.80</strain>
    </source>
</reference>
<name>A0AAW1RSU0_9CHLO</name>
<gene>
    <name evidence="7" type="ORF">WJX81_002533</name>
</gene>
<protein>
    <recommendedName>
        <fullName evidence="6">Sugar phosphate transporter domain-containing protein</fullName>
    </recommendedName>
</protein>
<keyword evidence="3 5" id="KW-1133">Transmembrane helix</keyword>
<dbReference type="InterPro" id="IPR050186">
    <property type="entry name" value="TPT_transporter"/>
</dbReference>
<accession>A0AAW1RSU0</accession>
<feature type="transmembrane region" description="Helical" evidence="5">
    <location>
        <begin position="81"/>
        <end position="98"/>
    </location>
</feature>
<comment type="caution">
    <text evidence="7">The sequence shown here is derived from an EMBL/GenBank/DDBJ whole genome shotgun (WGS) entry which is preliminary data.</text>
</comment>
<dbReference type="AlphaFoldDB" id="A0AAW1RSU0"/>
<sequence length="299" mass="32015">MLNRWVLGVFGFRFPIFLTSCHLLQGFCILSPFMALPANARLHRATLEKQGRGIAAVGVFKVANIALNNMSLVFLSLSLSQIIRSGIPVMTALVGVAIEKKVPTPFELLSLVILTAGVVLSVWEGSVSGSTVGIGLSLASVLCGAAMLSFSGRALSEELDVFRLTFYTAPVSVAVLLPVLLWQEVGPLTEYWSAQGTWALVAYLLSGGMIAMLYNIVHYRMIQITSATLTPVIGMIKVVGIVVLSAAFLGERDIFTVRMVIGCTLAVMGRRSQRRGRPPAANQRAAKQLMGGSGFCLAP</sequence>
<evidence type="ECO:0000256" key="2">
    <source>
        <dbReference type="ARBA" id="ARBA00022692"/>
    </source>
</evidence>
<dbReference type="Proteomes" id="UP001445335">
    <property type="component" value="Unassembled WGS sequence"/>
</dbReference>
<evidence type="ECO:0000313" key="7">
    <source>
        <dbReference type="EMBL" id="KAK9836954.1"/>
    </source>
</evidence>
<feature type="transmembrane region" description="Helical" evidence="5">
    <location>
        <begin position="229"/>
        <end position="248"/>
    </location>
</feature>
<comment type="subcellular location">
    <subcellularLocation>
        <location evidence="1">Membrane</location>
        <topology evidence="1">Multi-pass membrane protein</topology>
    </subcellularLocation>
</comment>
<evidence type="ECO:0000313" key="8">
    <source>
        <dbReference type="Proteomes" id="UP001445335"/>
    </source>
</evidence>
<feature type="transmembrane region" description="Helical" evidence="5">
    <location>
        <begin position="105"/>
        <end position="123"/>
    </location>
</feature>
<dbReference type="PANTHER" id="PTHR11132">
    <property type="entry name" value="SOLUTE CARRIER FAMILY 35"/>
    <property type="match status" value="1"/>
</dbReference>
<organism evidence="7 8">
    <name type="scientific">Elliptochloris bilobata</name>
    <dbReference type="NCBI Taxonomy" id="381761"/>
    <lineage>
        <taxon>Eukaryota</taxon>
        <taxon>Viridiplantae</taxon>
        <taxon>Chlorophyta</taxon>
        <taxon>core chlorophytes</taxon>
        <taxon>Trebouxiophyceae</taxon>
        <taxon>Trebouxiophyceae incertae sedis</taxon>
        <taxon>Elliptochloris clade</taxon>
        <taxon>Elliptochloris</taxon>
    </lineage>
</organism>
<feature type="transmembrane region" description="Helical" evidence="5">
    <location>
        <begin position="12"/>
        <end position="33"/>
    </location>
</feature>
<dbReference type="InterPro" id="IPR004853">
    <property type="entry name" value="Sugar_P_trans_dom"/>
</dbReference>
<dbReference type="EMBL" id="JALJOU010000024">
    <property type="protein sequence ID" value="KAK9836954.1"/>
    <property type="molecule type" value="Genomic_DNA"/>
</dbReference>
<evidence type="ECO:0000259" key="6">
    <source>
        <dbReference type="Pfam" id="PF03151"/>
    </source>
</evidence>
<proteinExistence type="predicted"/>
<dbReference type="GO" id="GO:0016020">
    <property type="term" value="C:membrane"/>
    <property type="evidence" value="ECO:0007669"/>
    <property type="project" value="UniProtKB-SubCell"/>
</dbReference>
<dbReference type="Pfam" id="PF03151">
    <property type="entry name" value="TPT"/>
    <property type="match status" value="1"/>
</dbReference>
<feature type="transmembrane region" description="Helical" evidence="5">
    <location>
        <begin position="164"/>
        <end position="183"/>
    </location>
</feature>
<feature type="transmembrane region" description="Helical" evidence="5">
    <location>
        <begin position="54"/>
        <end position="75"/>
    </location>
</feature>
<feature type="domain" description="Sugar phosphate transporter" evidence="6">
    <location>
        <begin position="2"/>
        <end position="269"/>
    </location>
</feature>
<keyword evidence="8" id="KW-1185">Reference proteome</keyword>
<evidence type="ECO:0000256" key="1">
    <source>
        <dbReference type="ARBA" id="ARBA00004141"/>
    </source>
</evidence>
<evidence type="ECO:0000256" key="5">
    <source>
        <dbReference type="SAM" id="Phobius"/>
    </source>
</evidence>
<feature type="transmembrane region" description="Helical" evidence="5">
    <location>
        <begin position="195"/>
        <end position="217"/>
    </location>
</feature>
<dbReference type="InterPro" id="IPR037185">
    <property type="entry name" value="EmrE-like"/>
</dbReference>
<dbReference type="SUPFAM" id="SSF103481">
    <property type="entry name" value="Multidrug resistance efflux transporter EmrE"/>
    <property type="match status" value="2"/>
</dbReference>
<feature type="transmembrane region" description="Helical" evidence="5">
    <location>
        <begin position="129"/>
        <end position="152"/>
    </location>
</feature>
<evidence type="ECO:0000256" key="3">
    <source>
        <dbReference type="ARBA" id="ARBA00022989"/>
    </source>
</evidence>